<feature type="compositionally biased region" description="Low complexity" evidence="4">
    <location>
        <begin position="411"/>
        <end position="424"/>
    </location>
</feature>
<evidence type="ECO:0008006" key="6">
    <source>
        <dbReference type="Google" id="ProtNLM"/>
    </source>
</evidence>
<dbReference type="GO" id="GO:0031267">
    <property type="term" value="F:small GTPase binding"/>
    <property type="evidence" value="ECO:0007669"/>
    <property type="project" value="TreeGrafter"/>
</dbReference>
<dbReference type="GO" id="GO:0048471">
    <property type="term" value="C:perinuclear region of cytoplasm"/>
    <property type="evidence" value="ECO:0007669"/>
    <property type="project" value="TreeGrafter"/>
</dbReference>
<dbReference type="SUPFAM" id="SSF52047">
    <property type="entry name" value="RNI-like"/>
    <property type="match status" value="1"/>
</dbReference>
<keyword evidence="2" id="KW-0433">Leucine-rich repeat</keyword>
<dbReference type="GO" id="GO:0006913">
    <property type="term" value="P:nucleocytoplasmic transport"/>
    <property type="evidence" value="ECO:0007669"/>
    <property type="project" value="TreeGrafter"/>
</dbReference>
<name>A0A0X3PN69_SCHSO</name>
<dbReference type="Pfam" id="PF13516">
    <property type="entry name" value="LRR_6"/>
    <property type="match status" value="4"/>
</dbReference>
<dbReference type="SMART" id="SM00368">
    <property type="entry name" value="LRR_RI"/>
    <property type="match status" value="9"/>
</dbReference>
<organism evidence="5">
    <name type="scientific">Schistocephalus solidus</name>
    <name type="common">Tapeworm</name>
    <dbReference type="NCBI Taxonomy" id="70667"/>
    <lineage>
        <taxon>Eukaryota</taxon>
        <taxon>Metazoa</taxon>
        <taxon>Spiralia</taxon>
        <taxon>Lophotrochozoa</taxon>
        <taxon>Platyhelminthes</taxon>
        <taxon>Cestoda</taxon>
        <taxon>Eucestoda</taxon>
        <taxon>Diphyllobothriidea</taxon>
        <taxon>Diphyllobothriidae</taxon>
        <taxon>Schistocephalus</taxon>
    </lineage>
</organism>
<feature type="region of interest" description="Disordered" evidence="4">
    <location>
        <begin position="347"/>
        <end position="443"/>
    </location>
</feature>
<dbReference type="GO" id="GO:0005096">
    <property type="term" value="F:GTPase activator activity"/>
    <property type="evidence" value="ECO:0007669"/>
    <property type="project" value="UniProtKB-KW"/>
</dbReference>
<reference evidence="5" key="1">
    <citation type="submission" date="2016-01" db="EMBL/GenBank/DDBJ databases">
        <title>Reference transcriptome for the parasite Schistocephalus solidus: insights into the molecular evolution of parasitism.</title>
        <authorList>
            <person name="Hebert F.O."/>
            <person name="Grambauer S."/>
            <person name="Barber I."/>
            <person name="Landry C.R."/>
            <person name="Aubin-Horth N."/>
        </authorList>
    </citation>
    <scope>NUCLEOTIDE SEQUENCE</scope>
</reference>
<evidence type="ECO:0000313" key="5">
    <source>
        <dbReference type="EMBL" id="JAP49792.1"/>
    </source>
</evidence>
<evidence type="ECO:0000256" key="2">
    <source>
        <dbReference type="ARBA" id="ARBA00022614"/>
    </source>
</evidence>
<keyword evidence="1" id="KW-0343">GTPase activation</keyword>
<dbReference type="EMBL" id="GEEE01013433">
    <property type="protein sequence ID" value="JAP49792.1"/>
    <property type="molecule type" value="Transcribed_RNA"/>
</dbReference>
<protein>
    <recommendedName>
        <fullName evidence="6">Ran GTPase-activating protein 1</fullName>
    </recommendedName>
</protein>
<keyword evidence="3" id="KW-0677">Repeat</keyword>
<dbReference type="InterPro" id="IPR001611">
    <property type="entry name" value="Leu-rich_rpt"/>
</dbReference>
<feature type="compositionally biased region" description="Acidic residues" evidence="4">
    <location>
        <begin position="372"/>
        <end position="405"/>
    </location>
</feature>
<dbReference type="PANTHER" id="PTHR24113:SF12">
    <property type="entry name" value="RAN GTPASE-ACTIVATING PROTEIN 1"/>
    <property type="match status" value="1"/>
</dbReference>
<dbReference type="AlphaFoldDB" id="A0A0X3PN69"/>
<evidence type="ECO:0000256" key="1">
    <source>
        <dbReference type="ARBA" id="ARBA00022468"/>
    </source>
</evidence>
<dbReference type="Gene3D" id="3.80.10.10">
    <property type="entry name" value="Ribonuclease Inhibitor"/>
    <property type="match status" value="1"/>
</dbReference>
<accession>A0A0X3PN69</accession>
<dbReference type="GO" id="GO:0005829">
    <property type="term" value="C:cytosol"/>
    <property type="evidence" value="ECO:0007669"/>
    <property type="project" value="TreeGrafter"/>
</dbReference>
<evidence type="ECO:0000256" key="4">
    <source>
        <dbReference type="SAM" id="MobiDB-lite"/>
    </source>
</evidence>
<sequence length="753" mass="81014">MPVEVLAEDAIVDFADNSLKIDGKKDANPIVLAMKKCPQMTVLRLSGNTLGVEGAEAIGSQLSNHPSLTRCLFSDLFTGRMVDEIAPALRHLSAGIISAGAQLTELDLSDNAFGPRGVVGVTELLSSPVCYTLRTLKMNNQGLGHQGCRYLTEALLKGLRDSKGSGPKLKTFSAGRNRLENYGAKLLADVFSEMKSLEELHLYQNGIGIHGMDGIQCLVNAIALNPNLRVLNLSDNSLTADGGTELAKSLSHLPNLEELILDDCLIRGRGCRSLANEIEREDVVPNLKCLRLYGNEITRDAGVHLALCLEAKTKLKHLNLNANEFGSEGIDMVIRTLESIGLIEALDVPPGDRSTEDSVSDDLDPRYRAFDEDQGSDNEDEEGDDDFEEGEYNDSEEAGDFEDEELSRTQSSFHSSGKSGDSSFQTVKERSVGGPFGYASPKSTEKLTEAKPLAVGGAFSFRSILSDIQNEANANHGSGLFSALDSTDASACRSKLWANASAGSKGSPMSGLFAPPRLGTFVSPPKDTKLTNQPSGCLFTTSTASQSATVGPNFKEAEAVECLKQCLASLEDDALMQILTGKLPCWSKWNISETTLTEISSTPETLVRFAFRFARQYGSNPNHMDLAIRALLSACTADSHPLAAKQRQQQLISLSGRAVNQILVHVGAMKPDRSDPTEVKASEEVLIYAKTDLELLKCFLSQHGARLDSAVRQSLALLLTQHKEAHPQTPPITSALDAVLGALEAKMGSLSVS</sequence>
<gene>
    <name evidence="5" type="ORF">TR91833</name>
</gene>
<dbReference type="CDD" id="cd00116">
    <property type="entry name" value="LRR_RI"/>
    <property type="match status" value="1"/>
</dbReference>
<dbReference type="GO" id="GO:0005634">
    <property type="term" value="C:nucleus"/>
    <property type="evidence" value="ECO:0007669"/>
    <property type="project" value="TreeGrafter"/>
</dbReference>
<evidence type="ECO:0000256" key="3">
    <source>
        <dbReference type="ARBA" id="ARBA00022737"/>
    </source>
</evidence>
<dbReference type="PANTHER" id="PTHR24113">
    <property type="entry name" value="RAN GTPASE-ACTIVATING PROTEIN 1"/>
    <property type="match status" value="1"/>
</dbReference>
<dbReference type="InterPro" id="IPR027038">
    <property type="entry name" value="RanGap"/>
</dbReference>
<proteinExistence type="predicted"/>
<dbReference type="InterPro" id="IPR032675">
    <property type="entry name" value="LRR_dom_sf"/>
</dbReference>